<protein>
    <recommendedName>
        <fullName evidence="3">Small secreted protein</fullName>
    </recommendedName>
</protein>
<evidence type="ECO:0008006" key="3">
    <source>
        <dbReference type="Google" id="ProtNLM"/>
    </source>
</evidence>
<gene>
    <name evidence="1" type="ORF">RRF57_008332</name>
</gene>
<keyword evidence="2" id="KW-1185">Reference proteome</keyword>
<dbReference type="PANTHER" id="PTHR39602">
    <property type="entry name" value="ACW-9"/>
    <property type="match status" value="1"/>
</dbReference>
<dbReference type="AlphaFoldDB" id="A0AAN7ZBC4"/>
<reference evidence="1 2" key="1">
    <citation type="submission" date="2023-10" db="EMBL/GenBank/DDBJ databases">
        <title>Draft genome sequence of Xylaria bambusicola isolate GMP-LS, the root and basal stem rot pathogen of sugarcane in Indonesia.</title>
        <authorList>
            <person name="Selvaraj P."/>
            <person name="Muralishankar V."/>
            <person name="Muruganantham S."/>
            <person name="Sp S."/>
            <person name="Haryani S."/>
            <person name="Lau K.J.X."/>
            <person name="Naqvi N.I."/>
        </authorList>
    </citation>
    <scope>NUCLEOTIDE SEQUENCE [LARGE SCALE GENOMIC DNA]</scope>
    <source>
        <strain evidence="1">GMP-LS</strain>
    </source>
</reference>
<organism evidence="1 2">
    <name type="scientific">Xylaria bambusicola</name>
    <dbReference type="NCBI Taxonomy" id="326684"/>
    <lineage>
        <taxon>Eukaryota</taxon>
        <taxon>Fungi</taxon>
        <taxon>Dikarya</taxon>
        <taxon>Ascomycota</taxon>
        <taxon>Pezizomycotina</taxon>
        <taxon>Sordariomycetes</taxon>
        <taxon>Xylariomycetidae</taxon>
        <taxon>Xylariales</taxon>
        <taxon>Xylariaceae</taxon>
        <taxon>Xylaria</taxon>
    </lineage>
</organism>
<evidence type="ECO:0000313" key="1">
    <source>
        <dbReference type="EMBL" id="KAK5632618.1"/>
    </source>
</evidence>
<evidence type="ECO:0000313" key="2">
    <source>
        <dbReference type="Proteomes" id="UP001305414"/>
    </source>
</evidence>
<dbReference type="PANTHER" id="PTHR39602:SF2">
    <property type="entry name" value="ACW-9"/>
    <property type="match status" value="1"/>
</dbReference>
<comment type="caution">
    <text evidence="1">The sequence shown here is derived from an EMBL/GenBank/DDBJ whole genome shotgun (WGS) entry which is preliminary data.</text>
</comment>
<dbReference type="Proteomes" id="UP001305414">
    <property type="component" value="Unassembled WGS sequence"/>
</dbReference>
<accession>A0AAN7ZBC4</accession>
<dbReference type="EMBL" id="JAWHQM010000025">
    <property type="protein sequence ID" value="KAK5632618.1"/>
    <property type="molecule type" value="Genomic_DNA"/>
</dbReference>
<proteinExistence type="predicted"/>
<name>A0AAN7ZBC4_9PEZI</name>
<sequence length="165" mass="17532">MSGAASSEDRPSSRTSHTYSTTMQLTHTLFAFFSASALAARVSMSASTNWTLEKLVRVCDAADDSCTWTFDINTNEGVAATKCTYTVAATKTQPASQSNGGPVMCGVFTITSGWSGQFGPDQGFTVISVVDYAKKLIVYAGYTDAMTTNGTTVDPDLTFPVQFLP</sequence>